<evidence type="ECO:0000313" key="1">
    <source>
        <dbReference type="EMBL" id="MCB7389404.1"/>
    </source>
</evidence>
<gene>
    <name evidence="1" type="ORF">LIZ65_19145</name>
</gene>
<dbReference type="Pfam" id="PF18937">
    <property type="entry name" value="DUF5685"/>
    <property type="match status" value="1"/>
</dbReference>
<dbReference type="EMBL" id="JAJCIS010000024">
    <property type="protein sequence ID" value="MCB7389404.1"/>
    <property type="molecule type" value="Genomic_DNA"/>
</dbReference>
<comment type="caution">
    <text evidence="1">The sequence shown here is derived from an EMBL/GenBank/DDBJ whole genome shotgun (WGS) entry which is preliminary data.</text>
</comment>
<name>A0ABS8DMI7_9FIRM</name>
<dbReference type="RefSeq" id="WP_066738119.1">
    <property type="nucleotide sequence ID" value="NZ_JAJCIQ010000023.1"/>
</dbReference>
<evidence type="ECO:0000313" key="2">
    <source>
        <dbReference type="Proteomes" id="UP001299546"/>
    </source>
</evidence>
<protein>
    <submittedName>
        <fullName evidence="1">DUF5685 family protein</fullName>
    </submittedName>
</protein>
<keyword evidence="2" id="KW-1185">Reference proteome</keyword>
<dbReference type="Proteomes" id="UP001299546">
    <property type="component" value="Unassembled WGS sequence"/>
</dbReference>
<organism evidence="1 2">
    <name type="scientific">Bariatricus massiliensis</name>
    <dbReference type="NCBI Taxonomy" id="1745713"/>
    <lineage>
        <taxon>Bacteria</taxon>
        <taxon>Bacillati</taxon>
        <taxon>Bacillota</taxon>
        <taxon>Clostridia</taxon>
        <taxon>Lachnospirales</taxon>
        <taxon>Lachnospiraceae</taxon>
        <taxon>Bariatricus</taxon>
    </lineage>
</organism>
<accession>A0ABS8DMI7</accession>
<sequence length="284" mass="33897">MFGYVTVCEPELKMKDFRKYKSYYCGLCRSLKKRYGTMGQMTLTYDMTFAVILLTSLYESETKTELHRCKVHPVKKQRMLVNEITEYAADMNLILAYYHLKDDWVDEKKVGGFLGTCALRRKVKKVIHKYPRQCRAIQKELKALAEYEKSREENIDKPAGCFGRVMEELFLYKKDHWEGRLRRLGFFLGKYIYIMDAYEDLEKDRKEGNYNPMQRLSERADYEERVKEMLCMMMGECSAEFERLPCLLDIDILRNILYDGVWNRYNKLQVQRKVRNGHNGEESI</sequence>
<dbReference type="InterPro" id="IPR043740">
    <property type="entry name" value="DUF5685"/>
</dbReference>
<proteinExistence type="predicted"/>
<reference evidence="1 2" key="1">
    <citation type="submission" date="2021-10" db="EMBL/GenBank/DDBJ databases">
        <title>Collection of gut derived symbiotic bacterial strains cultured from healthy donors.</title>
        <authorList>
            <person name="Lin H."/>
            <person name="Littmann E."/>
            <person name="Kohout C."/>
            <person name="Pamer E.G."/>
        </authorList>
    </citation>
    <scope>NUCLEOTIDE SEQUENCE [LARGE SCALE GENOMIC DNA]</scope>
    <source>
        <strain evidence="1 2">DFI.1.165</strain>
    </source>
</reference>